<sequence>MSSTGDQPTGGSKEAPRSVLLRCLVGFPTVLCFMLSVSSICVCLLMSFKTSQLENRLYALEMENSKVFSLPESALDGTVLPGQRSSYETLHERLSQVMPKLRTARDVNQDCTCPPVTQITSPPQ</sequence>
<organism evidence="1 2">
    <name type="scientific">Dallia pectoralis</name>
    <name type="common">Alaska blackfish</name>
    <dbReference type="NCBI Taxonomy" id="75939"/>
    <lineage>
        <taxon>Eukaryota</taxon>
        <taxon>Metazoa</taxon>
        <taxon>Chordata</taxon>
        <taxon>Craniata</taxon>
        <taxon>Vertebrata</taxon>
        <taxon>Euteleostomi</taxon>
        <taxon>Actinopterygii</taxon>
        <taxon>Neopterygii</taxon>
        <taxon>Teleostei</taxon>
        <taxon>Protacanthopterygii</taxon>
        <taxon>Esociformes</taxon>
        <taxon>Umbridae</taxon>
        <taxon>Dallia</taxon>
    </lineage>
</organism>
<dbReference type="EMBL" id="CM055729">
    <property type="protein sequence ID" value="KAJ8015281.1"/>
    <property type="molecule type" value="Genomic_DNA"/>
</dbReference>
<gene>
    <name evidence="1" type="ORF">DPEC_G00024490</name>
</gene>
<reference evidence="1" key="1">
    <citation type="submission" date="2021-05" db="EMBL/GenBank/DDBJ databases">
        <authorList>
            <person name="Pan Q."/>
            <person name="Jouanno E."/>
            <person name="Zahm M."/>
            <person name="Klopp C."/>
            <person name="Cabau C."/>
            <person name="Louis A."/>
            <person name="Berthelot C."/>
            <person name="Parey E."/>
            <person name="Roest Crollius H."/>
            <person name="Montfort J."/>
            <person name="Robinson-Rechavi M."/>
            <person name="Bouchez O."/>
            <person name="Lampietro C."/>
            <person name="Lopez Roques C."/>
            <person name="Donnadieu C."/>
            <person name="Postlethwait J."/>
            <person name="Bobe J."/>
            <person name="Dillon D."/>
            <person name="Chandos A."/>
            <person name="von Hippel F."/>
            <person name="Guiguen Y."/>
        </authorList>
    </citation>
    <scope>NUCLEOTIDE SEQUENCE</scope>
    <source>
        <strain evidence="1">YG-Jan2019</strain>
    </source>
</reference>
<accession>A0ACC2HH19</accession>
<evidence type="ECO:0000313" key="2">
    <source>
        <dbReference type="Proteomes" id="UP001157502"/>
    </source>
</evidence>
<protein>
    <submittedName>
        <fullName evidence="1">Uncharacterized protein</fullName>
    </submittedName>
</protein>
<dbReference type="Proteomes" id="UP001157502">
    <property type="component" value="Chromosome 2"/>
</dbReference>
<evidence type="ECO:0000313" key="1">
    <source>
        <dbReference type="EMBL" id="KAJ8015281.1"/>
    </source>
</evidence>
<keyword evidence="2" id="KW-1185">Reference proteome</keyword>
<name>A0ACC2HH19_DALPE</name>
<comment type="caution">
    <text evidence="1">The sequence shown here is derived from an EMBL/GenBank/DDBJ whole genome shotgun (WGS) entry which is preliminary data.</text>
</comment>
<proteinExistence type="predicted"/>